<dbReference type="InterPro" id="IPR020084">
    <property type="entry name" value="NUDIX_hydrolase_CS"/>
</dbReference>
<dbReference type="EC" id="3.6.1.55" evidence="11"/>
<dbReference type="SUPFAM" id="SSF56112">
    <property type="entry name" value="Protein kinase-like (PK-like)"/>
    <property type="match status" value="1"/>
</dbReference>
<evidence type="ECO:0000256" key="5">
    <source>
        <dbReference type="ARBA" id="ARBA00022723"/>
    </source>
</evidence>
<evidence type="ECO:0000313" key="14">
    <source>
        <dbReference type="EMBL" id="MBY9075383.1"/>
    </source>
</evidence>
<dbReference type="Pfam" id="PF00293">
    <property type="entry name" value="NUDIX"/>
    <property type="match status" value="1"/>
</dbReference>
<organism evidence="14 15">
    <name type="scientific">Nocardioides jiangsuensis</name>
    <dbReference type="NCBI Taxonomy" id="2866161"/>
    <lineage>
        <taxon>Bacteria</taxon>
        <taxon>Bacillati</taxon>
        <taxon>Actinomycetota</taxon>
        <taxon>Actinomycetes</taxon>
        <taxon>Propionibacteriales</taxon>
        <taxon>Nocardioidaceae</taxon>
        <taxon>Nocardioides</taxon>
    </lineage>
</organism>
<evidence type="ECO:0000313" key="15">
    <source>
        <dbReference type="Proteomes" id="UP000754710"/>
    </source>
</evidence>
<evidence type="ECO:0000256" key="9">
    <source>
        <dbReference type="ARBA" id="ARBA00023204"/>
    </source>
</evidence>
<dbReference type="Gene3D" id="3.90.1200.10">
    <property type="match status" value="1"/>
</dbReference>
<keyword evidence="6" id="KW-0227">DNA damage</keyword>
<protein>
    <recommendedName>
        <fullName evidence="11">8-oxo-dGTP diphosphatase</fullName>
        <ecNumber evidence="11">3.6.1.55</ecNumber>
    </recommendedName>
</protein>
<evidence type="ECO:0000256" key="6">
    <source>
        <dbReference type="ARBA" id="ARBA00022763"/>
    </source>
</evidence>
<keyword evidence="4" id="KW-0235">DNA replication</keyword>
<dbReference type="PROSITE" id="PS51462">
    <property type="entry name" value="NUDIX"/>
    <property type="match status" value="1"/>
</dbReference>
<dbReference type="CDD" id="cd03425">
    <property type="entry name" value="NUDIX_MutT_NudA_like"/>
    <property type="match status" value="1"/>
</dbReference>
<feature type="domain" description="Nudix hydrolase" evidence="13">
    <location>
        <begin position="2"/>
        <end position="127"/>
    </location>
</feature>
<reference evidence="14 15" key="1">
    <citation type="submission" date="2021-08" db="EMBL/GenBank/DDBJ databases">
        <title>Nocardioides bacterium WL0053 sp. nov., isolated from the sediment.</title>
        <authorList>
            <person name="Wang L."/>
            <person name="Zhang D."/>
            <person name="Zhang A."/>
        </authorList>
    </citation>
    <scope>NUCLEOTIDE SEQUENCE [LARGE SCALE GENOMIC DNA]</scope>
    <source>
        <strain evidence="14 15">WL0053</strain>
    </source>
</reference>
<gene>
    <name evidence="14" type="ORF">K1X13_11185</name>
</gene>
<dbReference type="InterPro" id="IPR047127">
    <property type="entry name" value="MutT-like"/>
</dbReference>
<dbReference type="Proteomes" id="UP000754710">
    <property type="component" value="Unassembled WGS sequence"/>
</dbReference>
<dbReference type="InterPro" id="IPR020476">
    <property type="entry name" value="Nudix_hydrolase"/>
</dbReference>
<evidence type="ECO:0000259" key="13">
    <source>
        <dbReference type="PROSITE" id="PS51462"/>
    </source>
</evidence>
<keyword evidence="5" id="KW-0479">Metal-binding</keyword>
<name>A0ABS7RMV6_9ACTN</name>
<evidence type="ECO:0000256" key="2">
    <source>
        <dbReference type="ARBA" id="ARBA00005582"/>
    </source>
</evidence>
<evidence type="ECO:0000256" key="11">
    <source>
        <dbReference type="ARBA" id="ARBA00038905"/>
    </source>
</evidence>
<dbReference type="InterPro" id="IPR011009">
    <property type="entry name" value="Kinase-like_dom_sf"/>
</dbReference>
<evidence type="ECO:0000256" key="3">
    <source>
        <dbReference type="ARBA" id="ARBA00022457"/>
    </source>
</evidence>
<dbReference type="EMBL" id="JAIEZQ010000002">
    <property type="protein sequence ID" value="MBY9075383.1"/>
    <property type="molecule type" value="Genomic_DNA"/>
</dbReference>
<evidence type="ECO:0000256" key="8">
    <source>
        <dbReference type="ARBA" id="ARBA00022842"/>
    </source>
</evidence>
<keyword evidence="7 12" id="KW-0378">Hydrolase</keyword>
<keyword evidence="15" id="KW-1185">Reference proteome</keyword>
<proteinExistence type="inferred from homology"/>
<dbReference type="PROSITE" id="PS00893">
    <property type="entry name" value="NUDIX_BOX"/>
    <property type="match status" value="1"/>
</dbReference>
<comment type="similarity">
    <text evidence="2 12">Belongs to the Nudix hydrolase family.</text>
</comment>
<dbReference type="InterPro" id="IPR015797">
    <property type="entry name" value="NUDIX_hydrolase-like_dom_sf"/>
</dbReference>
<evidence type="ECO:0000256" key="4">
    <source>
        <dbReference type="ARBA" id="ARBA00022705"/>
    </source>
</evidence>
<dbReference type="Gene3D" id="3.90.79.10">
    <property type="entry name" value="Nucleoside Triphosphate Pyrophosphohydrolase"/>
    <property type="match status" value="1"/>
</dbReference>
<dbReference type="PANTHER" id="PTHR47707">
    <property type="entry name" value="8-OXO-DGTP DIPHOSPHATASE"/>
    <property type="match status" value="1"/>
</dbReference>
<dbReference type="InterPro" id="IPR000086">
    <property type="entry name" value="NUDIX_hydrolase_dom"/>
</dbReference>
<accession>A0ABS7RMV6</accession>
<sequence length="372" mass="39894">MAEVLVMGAAIVRDGRVLAARRTDPPELAGRWEFPGGKAEPGEDAEAAAVREIHEELGSDVVVTGHLRGEQHVKPGYVLRVALAELVAGEPVPHEHDAVRWLGPEELHDVAWLAPDVPFLDELREVLLDGTRLDGGNVGGAVKVGHTVRRATGSWTPAVHALLDHLRGSGLPHVPRVLGTDARGREVLTHLPGHVVDVDRDALTDAQLVALAGWARSLHDAVPDFDHPGPWRFSGVDGPTVVAHNDLAPYNVCFEGDALTGVFDWDLAGPSTPLLELAHLAWTAVPLFRPVDPATAARRLALVAEAYGGFAGREVLDAVPERVRIACDGIRAAVAAGDEGMRALAATGEPERTERRLADLRERIPAIEKELR</sequence>
<dbReference type="PANTHER" id="PTHR47707:SF1">
    <property type="entry name" value="NUDIX HYDROLASE FAMILY PROTEIN"/>
    <property type="match status" value="1"/>
</dbReference>
<dbReference type="PRINTS" id="PR00502">
    <property type="entry name" value="NUDIXFAMILY"/>
</dbReference>
<dbReference type="SUPFAM" id="SSF55811">
    <property type="entry name" value="Nudix"/>
    <property type="match status" value="1"/>
</dbReference>
<evidence type="ECO:0000256" key="10">
    <source>
        <dbReference type="ARBA" id="ARBA00035861"/>
    </source>
</evidence>
<evidence type="ECO:0000256" key="12">
    <source>
        <dbReference type="RuleBase" id="RU003476"/>
    </source>
</evidence>
<comment type="caution">
    <text evidence="14">The sequence shown here is derived from an EMBL/GenBank/DDBJ whole genome shotgun (WGS) entry which is preliminary data.</text>
</comment>
<dbReference type="RefSeq" id="WP_221025142.1">
    <property type="nucleotide sequence ID" value="NZ_JAIEZQ010000002.1"/>
</dbReference>
<comment type="catalytic activity">
    <reaction evidence="10">
        <text>8-oxo-dGTP + H2O = 8-oxo-dGMP + diphosphate + H(+)</text>
        <dbReference type="Rhea" id="RHEA:31575"/>
        <dbReference type="ChEBI" id="CHEBI:15377"/>
        <dbReference type="ChEBI" id="CHEBI:15378"/>
        <dbReference type="ChEBI" id="CHEBI:33019"/>
        <dbReference type="ChEBI" id="CHEBI:63224"/>
        <dbReference type="ChEBI" id="CHEBI:77896"/>
        <dbReference type="EC" id="3.6.1.55"/>
    </reaction>
</comment>
<evidence type="ECO:0000256" key="1">
    <source>
        <dbReference type="ARBA" id="ARBA00001946"/>
    </source>
</evidence>
<keyword evidence="8" id="KW-0460">Magnesium</keyword>
<evidence type="ECO:0000256" key="7">
    <source>
        <dbReference type="ARBA" id="ARBA00022801"/>
    </source>
</evidence>
<comment type="cofactor">
    <cofactor evidence="1">
        <name>Mg(2+)</name>
        <dbReference type="ChEBI" id="CHEBI:18420"/>
    </cofactor>
</comment>
<keyword evidence="3" id="KW-0515">Mutator protein</keyword>
<keyword evidence="9" id="KW-0234">DNA repair</keyword>